<dbReference type="EMBL" id="JPOX01000050">
    <property type="protein sequence ID" value="KFX42024.1"/>
    <property type="molecule type" value="Genomic_DNA"/>
</dbReference>
<feature type="domain" description="HTH CENPB-type" evidence="3">
    <location>
        <begin position="175"/>
        <end position="240"/>
    </location>
</feature>
<accession>A0A093UWE4</accession>
<evidence type="ECO:0000256" key="2">
    <source>
        <dbReference type="SAM" id="MobiDB-lite"/>
    </source>
</evidence>
<protein>
    <submittedName>
        <fullName evidence="4">Maturase K</fullName>
    </submittedName>
</protein>
<evidence type="ECO:0000313" key="4">
    <source>
        <dbReference type="EMBL" id="KFX42024.1"/>
    </source>
</evidence>
<evidence type="ECO:0000256" key="1">
    <source>
        <dbReference type="ARBA" id="ARBA00023125"/>
    </source>
</evidence>
<dbReference type="AlphaFoldDB" id="A0A093UWE4"/>
<dbReference type="GO" id="GO:0003677">
    <property type="term" value="F:DNA binding"/>
    <property type="evidence" value="ECO:0007669"/>
    <property type="project" value="UniProtKB-KW"/>
</dbReference>
<dbReference type="Pfam" id="PF03221">
    <property type="entry name" value="HTH_Tnp_Tc5"/>
    <property type="match status" value="1"/>
</dbReference>
<keyword evidence="1" id="KW-0238">DNA-binding</keyword>
<comment type="caution">
    <text evidence="4">The sequence shown here is derived from an EMBL/GenBank/DDBJ whole genome shotgun (WGS) entry which is preliminary data.</text>
</comment>
<dbReference type="PROSITE" id="PS51253">
    <property type="entry name" value="HTH_CENPB"/>
    <property type="match status" value="1"/>
</dbReference>
<organism evidence="4">
    <name type="scientific">Talaromyces marneffei PM1</name>
    <dbReference type="NCBI Taxonomy" id="1077442"/>
    <lineage>
        <taxon>Eukaryota</taxon>
        <taxon>Fungi</taxon>
        <taxon>Dikarya</taxon>
        <taxon>Ascomycota</taxon>
        <taxon>Pezizomycotina</taxon>
        <taxon>Eurotiomycetes</taxon>
        <taxon>Eurotiomycetidae</taxon>
        <taxon>Eurotiales</taxon>
        <taxon>Trichocomaceae</taxon>
        <taxon>Talaromyces</taxon>
        <taxon>Talaromyces sect. Talaromyces</taxon>
    </lineage>
</organism>
<feature type="region of interest" description="Disordered" evidence="2">
    <location>
        <begin position="242"/>
        <end position="271"/>
    </location>
</feature>
<proteinExistence type="predicted"/>
<evidence type="ECO:0000259" key="3">
    <source>
        <dbReference type="PROSITE" id="PS51253"/>
    </source>
</evidence>
<gene>
    <name evidence="4" type="ORF">GQ26_0500180</name>
</gene>
<sequence>MVSPPDYSDAFNPVDKDTKTLEKCIAARIEGYSDLYDDELWLLFQQEFVLWTEQHLRQAPMPSLFKLRKTLRSNGVYVAKDQRHPAIPLAEARAEAERHQWTESELIQLIQQREQPNSPDLHITYGETLKGYEILQPSPQQPDEKPNISLVARTYGVNQSNLSKRFRGVTGSKEAQYNNQRLLSKEQSRTLIKSINQLTERGLPPTNSMLENFAREISGKEPGKNWASRWLKAHSDKVISRYSKGSAPKRAKKQVSKQVKLKAQPEAHTEDNGVVVTTNLTRQNQSSGGSSHQAVKDDPEKKKYFRVQANHVAPAGSQYSKEAVKRRKLDNEQRQRQVAIDRRVRRERVRRSRCMDYVFTRLGDEIGKTFIPGFARKSQQGRVYVSQLQRHSLCSLGYSNVYDFARHGPSGTLVAATCLPNSTAITMCPPASNSKTADVWKYDIKQNSASSLVQYEVG</sequence>
<dbReference type="InterPro" id="IPR006600">
    <property type="entry name" value="HTH_CenpB_DNA-bd_dom"/>
</dbReference>
<dbReference type="SMART" id="SM00674">
    <property type="entry name" value="CENPB"/>
    <property type="match status" value="1"/>
</dbReference>
<reference evidence="4" key="1">
    <citation type="journal article" date="2014" name="PLoS Genet.">
        <title>Signature Gene Expression Reveals Novel Clues to the Molecular Mechanisms of Dimorphic Transition in Penicillium marneffei.</title>
        <authorList>
            <person name="Yang E."/>
            <person name="Wang G."/>
            <person name="Cai J."/>
            <person name="Woo P.C."/>
            <person name="Lau S.K."/>
            <person name="Yuen K.-Y."/>
            <person name="Chow W.-N."/>
            <person name="Lin X."/>
        </authorList>
    </citation>
    <scope>NUCLEOTIDE SEQUENCE [LARGE SCALE GENOMIC DNA]</scope>
    <source>
        <strain evidence="4">PM1</strain>
    </source>
</reference>
<dbReference type="HOGENOM" id="CLU_597411_0_0_1"/>
<name>A0A093UWE4_TALMA</name>
<dbReference type="eggNOG" id="ENOG502S4WA">
    <property type="taxonomic scope" value="Eukaryota"/>
</dbReference>